<evidence type="ECO:0000313" key="14">
    <source>
        <dbReference type="Proteomes" id="UP000008983"/>
    </source>
</evidence>
<dbReference type="GO" id="GO:0005794">
    <property type="term" value="C:Golgi apparatus"/>
    <property type="evidence" value="ECO:0007669"/>
    <property type="project" value="TreeGrafter"/>
</dbReference>
<evidence type="ECO:0000256" key="1">
    <source>
        <dbReference type="ARBA" id="ARBA00004230"/>
    </source>
</evidence>
<accession>G0QTY9</accession>
<dbReference type="PANTHER" id="PTHR31543:SF0">
    <property type="entry name" value="DYNEIN REGULATORY COMPLEX SUBUNIT 4"/>
    <property type="match status" value="1"/>
</dbReference>
<feature type="coiled-coil region" evidence="11">
    <location>
        <begin position="239"/>
        <end position="283"/>
    </location>
</feature>
<keyword evidence="8" id="KW-0969">Cilium</keyword>
<dbReference type="Pfam" id="PF13851">
    <property type="entry name" value="GAS"/>
    <property type="match status" value="1"/>
</dbReference>
<reference evidence="13 14" key="1">
    <citation type="submission" date="2011-07" db="EMBL/GenBank/DDBJ databases">
        <authorList>
            <person name="Coyne R."/>
            <person name="Brami D."/>
            <person name="Johnson J."/>
            <person name="Hostetler J."/>
            <person name="Hannick L."/>
            <person name="Clark T."/>
            <person name="Cassidy-Hanley D."/>
            <person name="Inman J."/>
        </authorList>
    </citation>
    <scope>NUCLEOTIDE SEQUENCE [LARGE SCALE GENOMIC DNA]</scope>
    <source>
        <strain evidence="13 14">G5</strain>
    </source>
</reference>
<dbReference type="RefSeq" id="XP_004034798.1">
    <property type="nucleotide sequence ID" value="XM_004034750.1"/>
</dbReference>
<protein>
    <recommendedName>
        <fullName evidence="12">Growth arrest-specific protein 8 domain-containing protein</fullName>
    </recommendedName>
</protein>
<dbReference type="OMA" id="CEQPNIP"/>
<evidence type="ECO:0000256" key="9">
    <source>
        <dbReference type="ARBA" id="ARBA00023212"/>
    </source>
</evidence>
<keyword evidence="4" id="KW-0963">Cytoplasm</keyword>
<keyword evidence="14" id="KW-1185">Reference proteome</keyword>
<name>G0QTY9_ICHMU</name>
<dbReference type="GO" id="GO:0008017">
    <property type="term" value="F:microtubule binding"/>
    <property type="evidence" value="ECO:0007669"/>
    <property type="project" value="InterPro"/>
</dbReference>
<evidence type="ECO:0000256" key="2">
    <source>
        <dbReference type="ARBA" id="ARBA00004245"/>
    </source>
</evidence>
<feature type="domain" description="Growth arrest-specific protein 8" evidence="12">
    <location>
        <begin position="177"/>
        <end position="364"/>
    </location>
</feature>
<dbReference type="GeneID" id="14907452"/>
<evidence type="ECO:0000256" key="3">
    <source>
        <dbReference type="ARBA" id="ARBA00009859"/>
    </source>
</evidence>
<keyword evidence="7 11" id="KW-0175">Coiled coil</keyword>
<evidence type="ECO:0000256" key="4">
    <source>
        <dbReference type="ARBA" id="ARBA00022490"/>
    </source>
</evidence>
<comment type="subcellular location">
    <subcellularLocation>
        <location evidence="1">Cell projection</location>
        <location evidence="1">Cilium</location>
        <location evidence="1">Flagellum</location>
    </subcellularLocation>
    <subcellularLocation>
        <location evidence="2">Cytoplasm</location>
        <location evidence="2">Cytoskeleton</location>
    </subcellularLocation>
</comment>
<evidence type="ECO:0000256" key="8">
    <source>
        <dbReference type="ARBA" id="ARBA00023069"/>
    </source>
</evidence>
<evidence type="ECO:0000256" key="7">
    <source>
        <dbReference type="ARBA" id="ARBA00023054"/>
    </source>
</evidence>
<dbReference type="AlphaFoldDB" id="G0QTY9"/>
<dbReference type="InterPro" id="IPR039308">
    <property type="entry name" value="GAS8"/>
</dbReference>
<dbReference type="EMBL" id="GL983885">
    <property type="protein sequence ID" value="EGR31312.1"/>
    <property type="molecule type" value="Genomic_DNA"/>
</dbReference>
<dbReference type="STRING" id="857967.G0QTY9"/>
<evidence type="ECO:0000313" key="13">
    <source>
        <dbReference type="EMBL" id="EGR31312.1"/>
    </source>
</evidence>
<dbReference type="Proteomes" id="UP000008983">
    <property type="component" value="Unassembled WGS sequence"/>
</dbReference>
<feature type="coiled-coil region" evidence="11">
    <location>
        <begin position="117"/>
        <end position="162"/>
    </location>
</feature>
<dbReference type="GO" id="GO:0048870">
    <property type="term" value="P:cell motility"/>
    <property type="evidence" value="ECO:0007669"/>
    <property type="project" value="InterPro"/>
</dbReference>
<proteinExistence type="inferred from homology"/>
<keyword evidence="10" id="KW-0966">Cell projection</keyword>
<evidence type="ECO:0000256" key="10">
    <source>
        <dbReference type="ARBA" id="ARBA00023273"/>
    </source>
</evidence>
<evidence type="ECO:0000256" key="6">
    <source>
        <dbReference type="ARBA" id="ARBA00022846"/>
    </source>
</evidence>
<dbReference type="OrthoDB" id="767661at2759"/>
<organism evidence="13 14">
    <name type="scientific">Ichthyophthirius multifiliis</name>
    <name type="common">White spot disease agent</name>
    <name type="synonym">Ich</name>
    <dbReference type="NCBI Taxonomy" id="5932"/>
    <lineage>
        <taxon>Eukaryota</taxon>
        <taxon>Sar</taxon>
        <taxon>Alveolata</taxon>
        <taxon>Ciliophora</taxon>
        <taxon>Intramacronucleata</taxon>
        <taxon>Oligohymenophorea</taxon>
        <taxon>Hymenostomatida</taxon>
        <taxon>Ophryoglenina</taxon>
        <taxon>Ichthyophthirius</taxon>
    </lineage>
</organism>
<dbReference type="GO" id="GO:0031267">
    <property type="term" value="F:small GTPase binding"/>
    <property type="evidence" value="ECO:0007669"/>
    <property type="project" value="InterPro"/>
</dbReference>
<evidence type="ECO:0000259" key="12">
    <source>
        <dbReference type="Pfam" id="PF13851"/>
    </source>
</evidence>
<keyword evidence="5" id="KW-0493">Microtubule</keyword>
<gene>
    <name evidence="13" type="ORF">IMG5_113110</name>
</gene>
<sequence>MKINRNYIQMDRDMVENFYHNTLKEVQEISTKICNKETEAEEKEYKHRIDVKVFLQKVKHLEYEQEKSNQAIEKDGIDAKKLEDDYFDDRTLQMKTNKKQLKDEYQQSDNHYISEVNREQEQNEKLIQMQKQNFEDKIKQLIQKYEQRLAKLKDDLELKLKVEIHELEERKNLHINELMMNHDNAFAELKKYYNDITAENLNLIKAHKEKIAQIYAKIQTNKKIVQELQAENDKMKKPLEDKRKIRDKLKEDLKQFSKHKMSLQNLKSKQITLKEKINKLQIDGQDLDIKYEKVIKEKKKWKKNSNQSLQKSNKMLIYITLYFHKDYNKSQTNITQKKKNLSILYNNPEQTKMYKVNSKIKSSLQ</sequence>
<dbReference type="PANTHER" id="PTHR31543">
    <property type="entry name" value="DYNEIN REGULATORY COMPLEX SUBUNIT 4"/>
    <property type="match status" value="1"/>
</dbReference>
<keyword evidence="9" id="KW-0206">Cytoskeleton</keyword>
<dbReference type="InterPro" id="IPR025593">
    <property type="entry name" value="GAS8_dom"/>
</dbReference>
<dbReference type="GO" id="GO:0005874">
    <property type="term" value="C:microtubule"/>
    <property type="evidence" value="ECO:0007669"/>
    <property type="project" value="UniProtKB-KW"/>
</dbReference>
<evidence type="ECO:0000256" key="11">
    <source>
        <dbReference type="SAM" id="Coils"/>
    </source>
</evidence>
<comment type="similarity">
    <text evidence="3">Belongs to the DRC4 family.</text>
</comment>
<dbReference type="GO" id="GO:0031514">
    <property type="term" value="C:motile cilium"/>
    <property type="evidence" value="ECO:0007669"/>
    <property type="project" value="UniProtKB-SubCell"/>
</dbReference>
<dbReference type="eggNOG" id="ENOG502QQDA">
    <property type="taxonomic scope" value="Eukaryota"/>
</dbReference>
<keyword evidence="6" id="KW-0282">Flagellum</keyword>
<dbReference type="InParanoid" id="G0QTY9"/>
<evidence type="ECO:0000256" key="5">
    <source>
        <dbReference type="ARBA" id="ARBA00022701"/>
    </source>
</evidence>